<evidence type="ECO:0000256" key="1">
    <source>
        <dbReference type="SAM" id="MobiDB-lite"/>
    </source>
</evidence>
<dbReference type="AlphaFoldDB" id="A0A8K0SBG6"/>
<dbReference type="OrthoDB" id="4732505at2759"/>
<dbReference type="EMBL" id="JAGPXF010000001">
    <property type="protein sequence ID" value="KAH7261608.1"/>
    <property type="molecule type" value="Genomic_DNA"/>
</dbReference>
<sequence length="134" mass="15453">MLSISSLHQIYTLNNNYQKTISILLGIMSKLPSDYTQEELIEMGQKEIDRRGGLTSVPCDIICLDGHRFHVNYDVPQHITDQIEALFWGDKEVRCEDIPEELKAYEEKDDGEDKKDGNLKKSNVDAKEDKQPRK</sequence>
<proteinExistence type="predicted"/>
<keyword evidence="3" id="KW-1185">Reference proteome</keyword>
<feature type="region of interest" description="Disordered" evidence="1">
    <location>
        <begin position="103"/>
        <end position="134"/>
    </location>
</feature>
<comment type="caution">
    <text evidence="2">The sequence shown here is derived from an EMBL/GenBank/DDBJ whole genome shotgun (WGS) entry which is preliminary data.</text>
</comment>
<gene>
    <name evidence="2" type="ORF">BKA59DRAFT_550091</name>
</gene>
<dbReference type="Proteomes" id="UP000813427">
    <property type="component" value="Unassembled WGS sequence"/>
</dbReference>
<evidence type="ECO:0000313" key="2">
    <source>
        <dbReference type="EMBL" id="KAH7261608.1"/>
    </source>
</evidence>
<organism evidence="2 3">
    <name type="scientific">Fusarium tricinctum</name>
    <dbReference type="NCBI Taxonomy" id="61284"/>
    <lineage>
        <taxon>Eukaryota</taxon>
        <taxon>Fungi</taxon>
        <taxon>Dikarya</taxon>
        <taxon>Ascomycota</taxon>
        <taxon>Pezizomycotina</taxon>
        <taxon>Sordariomycetes</taxon>
        <taxon>Hypocreomycetidae</taxon>
        <taxon>Hypocreales</taxon>
        <taxon>Nectriaceae</taxon>
        <taxon>Fusarium</taxon>
        <taxon>Fusarium tricinctum species complex</taxon>
    </lineage>
</organism>
<evidence type="ECO:0000313" key="3">
    <source>
        <dbReference type="Proteomes" id="UP000813427"/>
    </source>
</evidence>
<reference evidence="2" key="1">
    <citation type="journal article" date="2021" name="Nat. Commun.">
        <title>Genetic determinants of endophytism in the Arabidopsis root mycobiome.</title>
        <authorList>
            <person name="Mesny F."/>
            <person name="Miyauchi S."/>
            <person name="Thiergart T."/>
            <person name="Pickel B."/>
            <person name="Atanasova L."/>
            <person name="Karlsson M."/>
            <person name="Huettel B."/>
            <person name="Barry K.W."/>
            <person name="Haridas S."/>
            <person name="Chen C."/>
            <person name="Bauer D."/>
            <person name="Andreopoulos W."/>
            <person name="Pangilinan J."/>
            <person name="LaButti K."/>
            <person name="Riley R."/>
            <person name="Lipzen A."/>
            <person name="Clum A."/>
            <person name="Drula E."/>
            <person name="Henrissat B."/>
            <person name="Kohler A."/>
            <person name="Grigoriev I.V."/>
            <person name="Martin F.M."/>
            <person name="Hacquard S."/>
        </authorList>
    </citation>
    <scope>NUCLEOTIDE SEQUENCE</scope>
    <source>
        <strain evidence="2">MPI-SDFR-AT-0068</strain>
    </source>
</reference>
<accession>A0A8K0SBG6</accession>
<protein>
    <submittedName>
        <fullName evidence="2">Uncharacterized protein</fullName>
    </submittedName>
</protein>
<name>A0A8K0SBG6_9HYPO</name>